<gene>
    <name evidence="5" type="ORF">IAA73_00550</name>
</gene>
<dbReference type="Gene3D" id="3.90.550.10">
    <property type="entry name" value="Spore Coat Polysaccharide Biosynthesis Protein SpsA, Chain A"/>
    <property type="match status" value="1"/>
</dbReference>
<keyword evidence="3" id="KW-0472">Membrane</keyword>
<protein>
    <submittedName>
        <fullName evidence="5">Glycosyltransferase</fullName>
    </submittedName>
</protein>
<keyword evidence="2" id="KW-0808">Transferase</keyword>
<evidence type="ECO:0000259" key="4">
    <source>
        <dbReference type="Pfam" id="PF00535"/>
    </source>
</evidence>
<proteinExistence type="predicted"/>
<dbReference type="PANTHER" id="PTHR22916:SF51">
    <property type="entry name" value="GLYCOSYLTRANSFERASE EPSH-RELATED"/>
    <property type="match status" value="1"/>
</dbReference>
<evidence type="ECO:0000256" key="1">
    <source>
        <dbReference type="ARBA" id="ARBA00022676"/>
    </source>
</evidence>
<reference evidence="5" key="1">
    <citation type="submission" date="2020-10" db="EMBL/GenBank/DDBJ databases">
        <authorList>
            <person name="Gilroy R."/>
        </authorList>
    </citation>
    <scope>NUCLEOTIDE SEQUENCE</scope>
    <source>
        <strain evidence="5">G3-3990</strain>
    </source>
</reference>
<reference evidence="5" key="2">
    <citation type="journal article" date="2021" name="PeerJ">
        <title>Extensive microbial diversity within the chicken gut microbiome revealed by metagenomics and culture.</title>
        <authorList>
            <person name="Gilroy R."/>
            <person name="Ravi A."/>
            <person name="Getino M."/>
            <person name="Pursley I."/>
            <person name="Horton D.L."/>
            <person name="Alikhan N.F."/>
            <person name="Baker D."/>
            <person name="Gharbi K."/>
            <person name="Hall N."/>
            <person name="Watson M."/>
            <person name="Adriaenssens E.M."/>
            <person name="Foster-Nyarko E."/>
            <person name="Jarju S."/>
            <person name="Secka A."/>
            <person name="Antonio M."/>
            <person name="Oren A."/>
            <person name="Chaudhuri R.R."/>
            <person name="La Ragione R."/>
            <person name="Hildebrand F."/>
            <person name="Pallen M.J."/>
        </authorList>
    </citation>
    <scope>NUCLEOTIDE SEQUENCE</scope>
    <source>
        <strain evidence="5">G3-3990</strain>
    </source>
</reference>
<organism evidence="5 6">
    <name type="scientific">Candidatus Gallipaludibacter merdavium</name>
    <dbReference type="NCBI Taxonomy" id="2840839"/>
    <lineage>
        <taxon>Bacteria</taxon>
        <taxon>Pseudomonadati</taxon>
        <taxon>Bacteroidota</taxon>
        <taxon>Bacteroidia</taxon>
        <taxon>Bacteroidales</taxon>
        <taxon>Candidatus Gallipaludibacter</taxon>
    </lineage>
</organism>
<accession>A0A9D9HS78</accession>
<dbReference type="GO" id="GO:0016758">
    <property type="term" value="F:hexosyltransferase activity"/>
    <property type="evidence" value="ECO:0007669"/>
    <property type="project" value="UniProtKB-ARBA"/>
</dbReference>
<dbReference type="InterPro" id="IPR029044">
    <property type="entry name" value="Nucleotide-diphossugar_trans"/>
</dbReference>
<name>A0A9D9HS78_9BACT</name>
<dbReference type="Pfam" id="PF00535">
    <property type="entry name" value="Glycos_transf_2"/>
    <property type="match status" value="1"/>
</dbReference>
<keyword evidence="1" id="KW-0328">Glycosyltransferase</keyword>
<feature type="transmembrane region" description="Helical" evidence="3">
    <location>
        <begin position="304"/>
        <end position="327"/>
    </location>
</feature>
<dbReference type="InterPro" id="IPR001173">
    <property type="entry name" value="Glyco_trans_2-like"/>
</dbReference>
<comment type="caution">
    <text evidence="5">The sequence shown here is derived from an EMBL/GenBank/DDBJ whole genome shotgun (WGS) entry which is preliminary data.</text>
</comment>
<dbReference type="CDD" id="cd00761">
    <property type="entry name" value="Glyco_tranf_GTA_type"/>
    <property type="match status" value="1"/>
</dbReference>
<dbReference type="AlphaFoldDB" id="A0A9D9HS78"/>
<keyword evidence="3" id="KW-0812">Transmembrane</keyword>
<feature type="domain" description="Glycosyltransferase 2-like" evidence="4">
    <location>
        <begin position="9"/>
        <end position="135"/>
    </location>
</feature>
<evidence type="ECO:0000313" key="5">
    <source>
        <dbReference type="EMBL" id="MBO8458814.1"/>
    </source>
</evidence>
<dbReference type="PANTHER" id="PTHR22916">
    <property type="entry name" value="GLYCOSYLTRANSFERASE"/>
    <property type="match status" value="1"/>
</dbReference>
<dbReference type="EMBL" id="JADIMG010000004">
    <property type="protein sequence ID" value="MBO8458814.1"/>
    <property type="molecule type" value="Genomic_DNA"/>
</dbReference>
<dbReference type="Proteomes" id="UP000823641">
    <property type="component" value="Unassembled WGS sequence"/>
</dbReference>
<evidence type="ECO:0000313" key="6">
    <source>
        <dbReference type="Proteomes" id="UP000823641"/>
    </source>
</evidence>
<dbReference type="SUPFAM" id="SSF53448">
    <property type="entry name" value="Nucleotide-diphospho-sugar transferases"/>
    <property type="match status" value="1"/>
</dbReference>
<evidence type="ECO:0000256" key="2">
    <source>
        <dbReference type="ARBA" id="ARBA00022679"/>
    </source>
</evidence>
<sequence>MSNKDIYLSVIIPCYNVERFLPACIASLQRQVNADNWEFIFINDGSVDNTSLLLRGFASLDQRVVLLEQNNQGVSSARNNALRLIRGEYVLFLDGDDYLSDNASDVIQSLLAQKPDGLLTSCMFVTDEKKLYNLGIVDGLYSVAGLYSCCAYFPTAPMLVYKSEIIKSHKLNFDENIHVGEVYAFTVDYFQYANNILVSHESFYNYVMHSQSATHIPNYKNDATILYTLHKLYGNIGEYTKIASFHVTAFKLVMSFTYNKYVKVKTVDKTAMAVLRNVFCDQLFLSCVRKVAFDKHSNIKDRLLALYICFMPLKVGFKIMCILNILLEKK</sequence>
<evidence type="ECO:0000256" key="3">
    <source>
        <dbReference type="SAM" id="Phobius"/>
    </source>
</evidence>
<keyword evidence="3" id="KW-1133">Transmembrane helix</keyword>